<keyword evidence="5 8" id="KW-0378">Hydrolase</keyword>
<dbReference type="GO" id="GO:0005737">
    <property type="term" value="C:cytoplasm"/>
    <property type="evidence" value="ECO:0007669"/>
    <property type="project" value="TreeGrafter"/>
</dbReference>
<dbReference type="GO" id="GO:0004401">
    <property type="term" value="F:histidinol-phosphatase activity"/>
    <property type="evidence" value="ECO:0007669"/>
    <property type="project" value="UniProtKB-UniRule"/>
</dbReference>
<evidence type="ECO:0000256" key="4">
    <source>
        <dbReference type="ARBA" id="ARBA00022605"/>
    </source>
</evidence>
<evidence type="ECO:0000256" key="2">
    <source>
        <dbReference type="ARBA" id="ARBA00009152"/>
    </source>
</evidence>
<keyword evidence="6 8" id="KW-0368">Histidine biosynthesis</keyword>
<protein>
    <recommendedName>
        <fullName evidence="3 8">Histidinol-phosphatase</fullName>
        <shortName evidence="8">HolPase</shortName>
        <ecNumber evidence="3 8">3.1.3.15</ecNumber>
    </recommendedName>
</protein>
<dbReference type="Proteomes" id="UP000823913">
    <property type="component" value="Unassembled WGS sequence"/>
</dbReference>
<evidence type="ECO:0000256" key="3">
    <source>
        <dbReference type="ARBA" id="ARBA00013085"/>
    </source>
</evidence>
<gene>
    <name evidence="10" type="ORF">IAB94_01645</name>
</gene>
<dbReference type="EC" id="3.1.3.15" evidence="3 8"/>
<comment type="caution">
    <text evidence="10">The sequence shown here is derived from an EMBL/GenBank/DDBJ whole genome shotgun (WGS) entry which is preliminary data.</text>
</comment>
<evidence type="ECO:0000256" key="6">
    <source>
        <dbReference type="ARBA" id="ARBA00023102"/>
    </source>
</evidence>
<dbReference type="AlphaFoldDB" id="A0A9D1E583"/>
<dbReference type="Pfam" id="PF02811">
    <property type="entry name" value="PHP"/>
    <property type="match status" value="1"/>
</dbReference>
<name>A0A9D1E583_9FIRM</name>
<reference evidence="10" key="2">
    <citation type="journal article" date="2021" name="PeerJ">
        <title>Extensive microbial diversity within the chicken gut microbiome revealed by metagenomics and culture.</title>
        <authorList>
            <person name="Gilroy R."/>
            <person name="Ravi A."/>
            <person name="Getino M."/>
            <person name="Pursley I."/>
            <person name="Horton D.L."/>
            <person name="Alikhan N.F."/>
            <person name="Baker D."/>
            <person name="Gharbi K."/>
            <person name="Hall N."/>
            <person name="Watson M."/>
            <person name="Adriaenssens E.M."/>
            <person name="Foster-Nyarko E."/>
            <person name="Jarju S."/>
            <person name="Secka A."/>
            <person name="Antonio M."/>
            <person name="Oren A."/>
            <person name="Chaudhuri R.R."/>
            <person name="La Ragione R."/>
            <person name="Hildebrand F."/>
            <person name="Pallen M.J."/>
        </authorList>
    </citation>
    <scope>NUCLEOTIDE SEQUENCE</scope>
    <source>
        <strain evidence="10">ChiW16-3235</strain>
    </source>
</reference>
<evidence type="ECO:0000256" key="1">
    <source>
        <dbReference type="ARBA" id="ARBA00004970"/>
    </source>
</evidence>
<comment type="similarity">
    <text evidence="2 8">Belongs to the PHP hydrolase family. HisK subfamily.</text>
</comment>
<comment type="catalytic activity">
    <reaction evidence="7 8">
        <text>L-histidinol phosphate + H2O = L-histidinol + phosphate</text>
        <dbReference type="Rhea" id="RHEA:14465"/>
        <dbReference type="ChEBI" id="CHEBI:15377"/>
        <dbReference type="ChEBI" id="CHEBI:43474"/>
        <dbReference type="ChEBI" id="CHEBI:57699"/>
        <dbReference type="ChEBI" id="CHEBI:57980"/>
        <dbReference type="EC" id="3.1.3.15"/>
    </reaction>
</comment>
<dbReference type="NCBIfam" id="TIGR01856">
    <property type="entry name" value="hisJ_fam"/>
    <property type="match status" value="1"/>
</dbReference>
<proteinExistence type="inferred from homology"/>
<keyword evidence="4 8" id="KW-0028">Amino-acid biosynthesis</keyword>
<evidence type="ECO:0000256" key="8">
    <source>
        <dbReference type="RuleBase" id="RU366003"/>
    </source>
</evidence>
<sequence length="274" mass="30456">MILTDIHTHSTFSADADSPLAEMVAAARAMGVRYFGISEHFDYDYPPAGLTYSDGAPAHIDEQAYFTAARAIQAQSDANFVFLAGCELGYTDDPASLIRYMELIEKYSPDFVVNSVHTCDGADCWYGEYFSGKSKERAYSRYLRRVLQSLSAPYHYDIVAHIGYVSRNAPYPDPKLRYADFKELYDEILKNIIANGKILEVNSSARGAGSAFLPDCDVLERYFELGGRKVSFASDAHYAARICDGREAVVAALKHIGFTAITVPFRGEEIEVEI</sequence>
<evidence type="ECO:0000259" key="9">
    <source>
        <dbReference type="SMART" id="SM00481"/>
    </source>
</evidence>
<reference evidence="10" key="1">
    <citation type="submission" date="2020-10" db="EMBL/GenBank/DDBJ databases">
        <authorList>
            <person name="Gilroy R."/>
        </authorList>
    </citation>
    <scope>NUCLEOTIDE SEQUENCE</scope>
    <source>
        <strain evidence="10">ChiW16-3235</strain>
    </source>
</reference>
<dbReference type="InterPro" id="IPR004013">
    <property type="entry name" value="PHP_dom"/>
</dbReference>
<organism evidence="10 11">
    <name type="scientific">Candidatus Coproplasma avicola</name>
    <dbReference type="NCBI Taxonomy" id="2840744"/>
    <lineage>
        <taxon>Bacteria</taxon>
        <taxon>Bacillati</taxon>
        <taxon>Bacillota</taxon>
        <taxon>Clostridia</taxon>
        <taxon>Eubacteriales</taxon>
        <taxon>Candidatus Coproplasma</taxon>
    </lineage>
</organism>
<feature type="domain" description="Polymerase/histidinol phosphatase N-terminal" evidence="9">
    <location>
        <begin position="4"/>
        <end position="92"/>
    </location>
</feature>
<dbReference type="SMART" id="SM00481">
    <property type="entry name" value="POLIIIAc"/>
    <property type="match status" value="1"/>
</dbReference>
<evidence type="ECO:0000313" key="10">
    <source>
        <dbReference type="EMBL" id="HIR66732.1"/>
    </source>
</evidence>
<comment type="pathway">
    <text evidence="1 8">Amino-acid biosynthesis; L-histidine biosynthesis; L-histidine from 5-phospho-alpha-D-ribose 1-diphosphate: step 8/9.</text>
</comment>
<dbReference type="InterPro" id="IPR016195">
    <property type="entry name" value="Pol/histidinol_Pase-like"/>
</dbReference>
<evidence type="ECO:0000256" key="5">
    <source>
        <dbReference type="ARBA" id="ARBA00022801"/>
    </source>
</evidence>
<evidence type="ECO:0000313" key="11">
    <source>
        <dbReference type="Proteomes" id="UP000823913"/>
    </source>
</evidence>
<dbReference type="PANTHER" id="PTHR21039:SF0">
    <property type="entry name" value="HISTIDINOL-PHOSPHATASE"/>
    <property type="match status" value="1"/>
</dbReference>
<dbReference type="InterPro" id="IPR003141">
    <property type="entry name" value="Pol/His_phosphatase_N"/>
</dbReference>
<dbReference type="PANTHER" id="PTHR21039">
    <property type="entry name" value="HISTIDINOL PHOSPHATASE-RELATED"/>
    <property type="match status" value="1"/>
</dbReference>
<evidence type="ECO:0000256" key="7">
    <source>
        <dbReference type="ARBA" id="ARBA00049158"/>
    </source>
</evidence>
<dbReference type="EMBL" id="DVHK01000040">
    <property type="protein sequence ID" value="HIR66732.1"/>
    <property type="molecule type" value="Genomic_DNA"/>
</dbReference>
<accession>A0A9D1E583</accession>
<dbReference type="InterPro" id="IPR010140">
    <property type="entry name" value="Histidinol_P_phosphatase_HisJ"/>
</dbReference>
<dbReference type="GO" id="GO:0000105">
    <property type="term" value="P:L-histidine biosynthetic process"/>
    <property type="evidence" value="ECO:0007669"/>
    <property type="project" value="UniProtKB-UniRule"/>
</dbReference>
<dbReference type="Gene3D" id="3.20.20.140">
    <property type="entry name" value="Metal-dependent hydrolases"/>
    <property type="match status" value="1"/>
</dbReference>
<dbReference type="SUPFAM" id="SSF89550">
    <property type="entry name" value="PHP domain-like"/>
    <property type="match status" value="1"/>
</dbReference>